<evidence type="ECO:0000313" key="2">
    <source>
        <dbReference type="Proteomes" id="UP001188597"/>
    </source>
</evidence>
<comment type="caution">
    <text evidence="1">The sequence shown here is derived from an EMBL/GenBank/DDBJ whole genome shotgun (WGS) entry which is preliminary data.</text>
</comment>
<accession>A0AA89AT01</accession>
<name>A0AA89AT01_9ASTE</name>
<protein>
    <submittedName>
        <fullName evidence="1">Uncharacterized protein</fullName>
    </submittedName>
</protein>
<dbReference type="PANTHER" id="PTHR35128:SF1">
    <property type="entry name" value="SECRETION-REGULATING GUANINE NUCLEOTIDE EXCHANGE FACTOR"/>
    <property type="match status" value="1"/>
</dbReference>
<dbReference type="Proteomes" id="UP001188597">
    <property type="component" value="Unassembled WGS sequence"/>
</dbReference>
<sequence>MRSRIPGLDQTISAQLFHLFQDKGFIDKNGYMRNDGRALHWEEALRERKIVLPDKRLSNHIQEELNLAFAYHEMTSLQSVQIFDWFESHLSRSRLTMI</sequence>
<dbReference type="PANTHER" id="PTHR35128">
    <property type="entry name" value="SECRETION-REGULATING GUANINE NUCLEOTIDE EXCHANGE FACTOR"/>
    <property type="match status" value="1"/>
</dbReference>
<dbReference type="EMBL" id="JAVXUP010001248">
    <property type="protein sequence ID" value="KAK3014072.1"/>
    <property type="molecule type" value="Genomic_DNA"/>
</dbReference>
<proteinExistence type="predicted"/>
<keyword evidence="2" id="KW-1185">Reference proteome</keyword>
<dbReference type="AlphaFoldDB" id="A0AA89AT01"/>
<organism evidence="1 2">
    <name type="scientific">Escallonia herrerae</name>
    <dbReference type="NCBI Taxonomy" id="1293975"/>
    <lineage>
        <taxon>Eukaryota</taxon>
        <taxon>Viridiplantae</taxon>
        <taxon>Streptophyta</taxon>
        <taxon>Embryophyta</taxon>
        <taxon>Tracheophyta</taxon>
        <taxon>Spermatophyta</taxon>
        <taxon>Magnoliopsida</taxon>
        <taxon>eudicotyledons</taxon>
        <taxon>Gunneridae</taxon>
        <taxon>Pentapetalae</taxon>
        <taxon>asterids</taxon>
        <taxon>campanulids</taxon>
        <taxon>Escalloniales</taxon>
        <taxon>Escalloniaceae</taxon>
        <taxon>Escallonia</taxon>
    </lineage>
</organism>
<evidence type="ECO:0000313" key="1">
    <source>
        <dbReference type="EMBL" id="KAK3014072.1"/>
    </source>
</evidence>
<gene>
    <name evidence="1" type="ORF">RJ639_010326</name>
</gene>
<reference evidence="1" key="1">
    <citation type="submission" date="2022-12" db="EMBL/GenBank/DDBJ databases">
        <title>Draft genome assemblies for two species of Escallonia (Escalloniales).</title>
        <authorList>
            <person name="Chanderbali A."/>
            <person name="Dervinis C."/>
            <person name="Anghel I."/>
            <person name="Soltis D."/>
            <person name="Soltis P."/>
            <person name="Zapata F."/>
        </authorList>
    </citation>
    <scope>NUCLEOTIDE SEQUENCE</scope>
    <source>
        <strain evidence="1">UCBG64.0493</strain>
        <tissue evidence="1">Leaf</tissue>
    </source>
</reference>